<dbReference type="PROSITE" id="PS00973">
    <property type="entry name" value="USP_2"/>
    <property type="match status" value="1"/>
</dbReference>
<evidence type="ECO:0000256" key="1">
    <source>
        <dbReference type="ARBA" id="ARBA00000707"/>
    </source>
</evidence>
<evidence type="ECO:0000256" key="3">
    <source>
        <dbReference type="ARBA" id="ARBA00022670"/>
    </source>
</evidence>
<keyword evidence="6" id="KW-0788">Thiol protease</keyword>
<evidence type="ECO:0000256" key="4">
    <source>
        <dbReference type="ARBA" id="ARBA00022786"/>
    </source>
</evidence>
<evidence type="ECO:0000256" key="5">
    <source>
        <dbReference type="ARBA" id="ARBA00022801"/>
    </source>
</evidence>
<dbReference type="EMBL" id="JBDODL010000283">
    <property type="protein sequence ID" value="MES1919419.1"/>
    <property type="molecule type" value="Genomic_DNA"/>
</dbReference>
<dbReference type="Proteomes" id="UP001439008">
    <property type="component" value="Unassembled WGS sequence"/>
</dbReference>
<dbReference type="InterPro" id="IPR029071">
    <property type="entry name" value="Ubiquitin-like_domsf"/>
</dbReference>
<comment type="catalytic activity">
    <reaction evidence="1">
        <text>Thiol-dependent hydrolysis of ester, thioester, amide, peptide and isopeptide bonds formed by the C-terminal Gly of ubiquitin (a 76-residue protein attached to proteins as an intracellular targeting signal).</text>
        <dbReference type="EC" id="3.4.19.12"/>
    </reaction>
</comment>
<dbReference type="Pfam" id="PF00443">
    <property type="entry name" value="UCH"/>
    <property type="match status" value="1"/>
</dbReference>
<comment type="caution">
    <text evidence="8">The sequence shown here is derived from an EMBL/GenBank/DDBJ whole genome shotgun (WGS) entry which is preliminary data.</text>
</comment>
<dbReference type="PROSITE" id="PS50235">
    <property type="entry name" value="USP_3"/>
    <property type="match status" value="1"/>
</dbReference>
<keyword evidence="5 8" id="KW-0378">Hydrolase</keyword>
<dbReference type="SUPFAM" id="SSF54001">
    <property type="entry name" value="Cysteine proteinases"/>
    <property type="match status" value="1"/>
</dbReference>
<keyword evidence="4" id="KW-0833">Ubl conjugation pathway</keyword>
<proteinExistence type="predicted"/>
<dbReference type="EC" id="3.4.19.12" evidence="2"/>
<dbReference type="GO" id="GO:0004843">
    <property type="term" value="F:cysteine-type deubiquitinase activity"/>
    <property type="evidence" value="ECO:0007669"/>
    <property type="project" value="UniProtKB-EC"/>
</dbReference>
<evidence type="ECO:0000259" key="7">
    <source>
        <dbReference type="PROSITE" id="PS50235"/>
    </source>
</evidence>
<dbReference type="PANTHER" id="PTHR43982:SF6">
    <property type="entry name" value="UBIQUITIN CARBOXYL-TERMINAL HYDROLASE 2-RELATED"/>
    <property type="match status" value="1"/>
</dbReference>
<evidence type="ECO:0000313" key="8">
    <source>
        <dbReference type="EMBL" id="MES1919419.1"/>
    </source>
</evidence>
<gene>
    <name evidence="8" type="primary">UBP6</name>
    <name evidence="8" type="ORF">MHBO_001257</name>
</gene>
<name>A0ABV2AIV7_9EUKA</name>
<dbReference type="InterPro" id="IPR038765">
    <property type="entry name" value="Papain-like_cys_pep_sf"/>
</dbReference>
<sequence>MTDLTLKFGPETHKLVLDKQKSLADFKNSIYALTSVPVNKQTLVSSGKKIKTEEDLKALKNGQKILLIGSAKTLKQPVKRIKFVEDETKTDHLEGAAKGLINISNTCYMNSVLQLIFSITEIKDAVILYSKQSEKSDKANLLLVEMGKVFAKMENSPTVVKPKEFWIMLLNTFPQLRAQENNGVFKQQDAEECFGLIVNTIREELGKLAPSTFDGKMESITKCVTDESENTTKTETDFSLIKCHINAKTDHLFKGISDGLSENLIKRGENSTEDLSWIKTNKIDRLPDCLIVHFVRFYWKREIQRKAKIMKLVSFPVDSDLEMTSFCTEALKKKISEEKETGRYRLESLITHQGPYSESGHYVAWTKKDESNWFLYNDDSVEVVPVSEIKKLFGGGEWHSAYLAVFKKIKVDQ</sequence>
<organism evidence="8 9">
    <name type="scientific">Bonamia ostreae</name>
    <dbReference type="NCBI Taxonomy" id="126728"/>
    <lineage>
        <taxon>Eukaryota</taxon>
        <taxon>Sar</taxon>
        <taxon>Rhizaria</taxon>
        <taxon>Endomyxa</taxon>
        <taxon>Ascetosporea</taxon>
        <taxon>Haplosporida</taxon>
        <taxon>Bonamia</taxon>
    </lineage>
</organism>
<dbReference type="Gene3D" id="3.10.20.90">
    <property type="entry name" value="Phosphatidylinositol 3-kinase Catalytic Subunit, Chain A, domain 1"/>
    <property type="match status" value="1"/>
</dbReference>
<keyword evidence="9" id="KW-1185">Reference proteome</keyword>
<accession>A0ABV2AIV7</accession>
<reference evidence="8 9" key="1">
    <citation type="journal article" date="2024" name="BMC Biol.">
        <title>Comparative genomics of Ascetosporea gives new insight into the evolutionary basis for animal parasitism in Rhizaria.</title>
        <authorList>
            <person name="Hiltunen Thoren M."/>
            <person name="Onut-Brannstrom I."/>
            <person name="Alfjorden A."/>
            <person name="Peckova H."/>
            <person name="Swords F."/>
            <person name="Hooper C."/>
            <person name="Holzer A.S."/>
            <person name="Bass D."/>
            <person name="Burki F."/>
        </authorList>
    </citation>
    <scope>NUCLEOTIDE SEQUENCE [LARGE SCALE GENOMIC DNA]</scope>
    <source>
        <strain evidence="8">20-A016</strain>
    </source>
</reference>
<dbReference type="SUPFAM" id="SSF54236">
    <property type="entry name" value="Ubiquitin-like"/>
    <property type="match status" value="1"/>
</dbReference>
<dbReference type="InterPro" id="IPR044635">
    <property type="entry name" value="UBP14-like"/>
</dbReference>
<evidence type="ECO:0000313" key="9">
    <source>
        <dbReference type="Proteomes" id="UP001439008"/>
    </source>
</evidence>
<evidence type="ECO:0000256" key="2">
    <source>
        <dbReference type="ARBA" id="ARBA00012759"/>
    </source>
</evidence>
<evidence type="ECO:0000256" key="6">
    <source>
        <dbReference type="ARBA" id="ARBA00022807"/>
    </source>
</evidence>
<dbReference type="InterPro" id="IPR001394">
    <property type="entry name" value="Peptidase_C19_UCH"/>
</dbReference>
<dbReference type="Gene3D" id="3.90.70.10">
    <property type="entry name" value="Cysteine proteinases"/>
    <property type="match status" value="1"/>
</dbReference>
<dbReference type="PANTHER" id="PTHR43982">
    <property type="entry name" value="UBIQUITIN CARBOXYL-TERMINAL HYDROLASE"/>
    <property type="match status" value="1"/>
</dbReference>
<feature type="domain" description="USP" evidence="7">
    <location>
        <begin position="98"/>
        <end position="409"/>
    </location>
</feature>
<protein>
    <recommendedName>
        <fullName evidence="2">ubiquitinyl hydrolase 1</fullName>
        <ecNumber evidence="2">3.4.19.12</ecNumber>
    </recommendedName>
</protein>
<dbReference type="InterPro" id="IPR018200">
    <property type="entry name" value="USP_CS"/>
</dbReference>
<keyword evidence="3" id="KW-0645">Protease</keyword>
<dbReference type="InterPro" id="IPR028889">
    <property type="entry name" value="USP"/>
</dbReference>